<sequence>MSVKFLGLRTTIYKVPDLQEAKRWYSDAFGTKPYFDEPFYVGFNIAGYELGLLEDDMAAAAKAANVLTYWGVEDAAKAVAHFNAMGAETIEEPTNVGGEIVVAAVTDPWGNAIGLIYNPEFKLP</sequence>
<protein>
    <submittedName>
        <fullName evidence="2">VOC family protein</fullName>
    </submittedName>
</protein>
<dbReference type="InterPro" id="IPR029068">
    <property type="entry name" value="Glyas_Bleomycin-R_OHBP_Dase"/>
</dbReference>
<accession>A0A9X3UI93</accession>
<dbReference type="AlphaFoldDB" id="A0A9X3UI93"/>
<dbReference type="Proteomes" id="UP001151234">
    <property type="component" value="Unassembled WGS sequence"/>
</dbReference>
<evidence type="ECO:0000313" key="2">
    <source>
        <dbReference type="EMBL" id="MDA5398959.1"/>
    </source>
</evidence>
<feature type="domain" description="VOC" evidence="1">
    <location>
        <begin position="7"/>
        <end position="118"/>
    </location>
</feature>
<dbReference type="InterPro" id="IPR037523">
    <property type="entry name" value="VOC_core"/>
</dbReference>
<dbReference type="EMBL" id="JAPJZI010000001">
    <property type="protein sequence ID" value="MDA5398959.1"/>
    <property type="molecule type" value="Genomic_DNA"/>
</dbReference>
<dbReference type="PROSITE" id="PS51819">
    <property type="entry name" value="VOC"/>
    <property type="match status" value="1"/>
</dbReference>
<evidence type="ECO:0000313" key="3">
    <source>
        <dbReference type="Proteomes" id="UP001151234"/>
    </source>
</evidence>
<dbReference type="Pfam" id="PF00903">
    <property type="entry name" value="Glyoxalase"/>
    <property type="match status" value="1"/>
</dbReference>
<gene>
    <name evidence="2" type="ORF">OQ273_10285</name>
</gene>
<dbReference type="SUPFAM" id="SSF54593">
    <property type="entry name" value="Glyoxalase/Bleomycin resistance protein/Dihydroxybiphenyl dioxygenase"/>
    <property type="match status" value="1"/>
</dbReference>
<name>A0A9X3UI93_9HYPH</name>
<evidence type="ECO:0000259" key="1">
    <source>
        <dbReference type="PROSITE" id="PS51819"/>
    </source>
</evidence>
<organism evidence="2 3">
    <name type="scientific">Hoeflea prorocentri</name>
    <dbReference type="NCBI Taxonomy" id="1922333"/>
    <lineage>
        <taxon>Bacteria</taxon>
        <taxon>Pseudomonadati</taxon>
        <taxon>Pseudomonadota</taxon>
        <taxon>Alphaproteobacteria</taxon>
        <taxon>Hyphomicrobiales</taxon>
        <taxon>Rhizobiaceae</taxon>
        <taxon>Hoeflea</taxon>
    </lineage>
</organism>
<dbReference type="Gene3D" id="3.10.180.10">
    <property type="entry name" value="2,3-Dihydroxybiphenyl 1,2-Dioxygenase, domain 1"/>
    <property type="match status" value="1"/>
</dbReference>
<reference evidence="2" key="1">
    <citation type="submission" date="2022-11" db="EMBL/GenBank/DDBJ databases">
        <title>Draft genome sequence of Hoeflea poritis E7-10 and Hoeflea prorocentri PM5-8, separated from scleractinian coral Porites lutea and marine dinoflagellate.</title>
        <authorList>
            <person name="Zhang G."/>
            <person name="Wei Q."/>
            <person name="Cai L."/>
        </authorList>
    </citation>
    <scope>NUCLEOTIDE SEQUENCE</scope>
    <source>
        <strain evidence="2">PM5-8</strain>
    </source>
</reference>
<dbReference type="InterPro" id="IPR004360">
    <property type="entry name" value="Glyas_Fos-R_dOase_dom"/>
</dbReference>
<keyword evidence="3" id="KW-1185">Reference proteome</keyword>
<dbReference type="RefSeq" id="WP_267990405.1">
    <property type="nucleotide sequence ID" value="NZ_JAPJZI010000001.1"/>
</dbReference>
<comment type="caution">
    <text evidence="2">The sequence shown here is derived from an EMBL/GenBank/DDBJ whole genome shotgun (WGS) entry which is preliminary data.</text>
</comment>
<proteinExistence type="predicted"/>